<feature type="compositionally biased region" description="Polar residues" evidence="2">
    <location>
        <begin position="32"/>
        <end position="42"/>
    </location>
</feature>
<feature type="domain" description="ZNFX1" evidence="5">
    <location>
        <begin position="234"/>
        <end position="341"/>
    </location>
</feature>
<dbReference type="AlphaFoldDB" id="A0AAN8RMV0"/>
<keyword evidence="1" id="KW-0547">Nucleotide-binding</keyword>
<keyword evidence="1" id="KW-0347">Helicase</keyword>
<dbReference type="InterPro" id="IPR041677">
    <property type="entry name" value="DNA2/NAM7_AAA_11"/>
</dbReference>
<dbReference type="GO" id="GO:0031048">
    <property type="term" value="P:regulatory ncRNA-mediated heterochromatin formation"/>
    <property type="evidence" value="ECO:0007669"/>
    <property type="project" value="TreeGrafter"/>
</dbReference>
<dbReference type="PANTHER" id="PTHR10887:SF341">
    <property type="entry name" value="NFX1-TYPE ZINC FINGER-CONTAINING PROTEIN 1"/>
    <property type="match status" value="1"/>
</dbReference>
<organism evidence="6 7">
    <name type="scientific">Orbilia javanica</name>
    <dbReference type="NCBI Taxonomy" id="47235"/>
    <lineage>
        <taxon>Eukaryota</taxon>
        <taxon>Fungi</taxon>
        <taxon>Dikarya</taxon>
        <taxon>Ascomycota</taxon>
        <taxon>Pezizomycotina</taxon>
        <taxon>Orbiliomycetes</taxon>
        <taxon>Orbiliales</taxon>
        <taxon>Orbiliaceae</taxon>
        <taxon>Orbilia</taxon>
    </lineage>
</organism>
<feature type="compositionally biased region" description="Gly residues" evidence="2">
    <location>
        <begin position="19"/>
        <end position="29"/>
    </location>
</feature>
<protein>
    <submittedName>
        <fullName evidence="6">Uncharacterized protein</fullName>
    </submittedName>
</protein>
<feature type="compositionally biased region" description="Polar residues" evidence="2">
    <location>
        <begin position="100"/>
        <end position="113"/>
    </location>
</feature>
<evidence type="ECO:0000259" key="4">
    <source>
        <dbReference type="Pfam" id="PF13087"/>
    </source>
</evidence>
<feature type="compositionally biased region" description="Low complexity" evidence="2">
    <location>
        <begin position="67"/>
        <end position="92"/>
    </location>
</feature>
<evidence type="ECO:0000259" key="3">
    <source>
        <dbReference type="Pfam" id="PF13086"/>
    </source>
</evidence>
<accession>A0AAN8RMV0</accession>
<reference evidence="6 7" key="1">
    <citation type="submission" date="2019-10" db="EMBL/GenBank/DDBJ databases">
        <authorList>
            <person name="Palmer J.M."/>
        </authorList>
    </citation>
    <scope>NUCLEOTIDE SEQUENCE [LARGE SCALE GENOMIC DNA]</scope>
    <source>
        <strain evidence="6 7">TWF718</strain>
    </source>
</reference>
<dbReference type="InterPro" id="IPR047187">
    <property type="entry name" value="SF1_C_Upf1"/>
</dbReference>
<evidence type="ECO:0000313" key="6">
    <source>
        <dbReference type="EMBL" id="KAK6343004.1"/>
    </source>
</evidence>
<dbReference type="SUPFAM" id="SSF52540">
    <property type="entry name" value="P-loop containing nucleoside triphosphate hydrolases"/>
    <property type="match status" value="1"/>
</dbReference>
<dbReference type="InterPro" id="IPR041679">
    <property type="entry name" value="DNA2/NAM7-like_C"/>
</dbReference>
<dbReference type="GO" id="GO:0004386">
    <property type="term" value="F:helicase activity"/>
    <property type="evidence" value="ECO:0007669"/>
    <property type="project" value="InterPro"/>
</dbReference>
<proteinExistence type="predicted"/>
<dbReference type="PANTHER" id="PTHR10887">
    <property type="entry name" value="DNA2/NAM7 HELICASE FAMILY"/>
    <property type="match status" value="1"/>
</dbReference>
<dbReference type="EMBL" id="JAVHNR010000005">
    <property type="protein sequence ID" value="KAK6343004.1"/>
    <property type="molecule type" value="Genomic_DNA"/>
</dbReference>
<evidence type="ECO:0000256" key="2">
    <source>
        <dbReference type="SAM" id="MobiDB-lite"/>
    </source>
</evidence>
<gene>
    <name evidence="6" type="ORF">TWF718_008382</name>
</gene>
<dbReference type="InterPro" id="IPR027417">
    <property type="entry name" value="P-loop_NTPase"/>
</dbReference>
<evidence type="ECO:0000313" key="7">
    <source>
        <dbReference type="Proteomes" id="UP001313282"/>
    </source>
</evidence>
<dbReference type="Proteomes" id="UP001313282">
    <property type="component" value="Unassembled WGS sequence"/>
</dbReference>
<evidence type="ECO:0000256" key="1">
    <source>
        <dbReference type="ARBA" id="ARBA00022806"/>
    </source>
</evidence>
<dbReference type="Pfam" id="PF25396">
    <property type="entry name" value="ZNFX1"/>
    <property type="match status" value="1"/>
</dbReference>
<dbReference type="InterPro" id="IPR045055">
    <property type="entry name" value="DNA2/NAM7-like"/>
</dbReference>
<evidence type="ECO:0000259" key="5">
    <source>
        <dbReference type="Pfam" id="PF25396"/>
    </source>
</evidence>
<comment type="caution">
    <text evidence="6">The sequence shown here is derived from an EMBL/GenBank/DDBJ whole genome shotgun (WGS) entry which is preliminary data.</text>
</comment>
<keyword evidence="7" id="KW-1185">Reference proteome</keyword>
<name>A0AAN8RMV0_9PEZI</name>
<dbReference type="Gene3D" id="3.40.50.300">
    <property type="entry name" value="P-loop containing nucleotide triphosphate hydrolases"/>
    <property type="match status" value="3"/>
</dbReference>
<feature type="domain" description="DNA2/NAM7 helicase helicase" evidence="3">
    <location>
        <begin position="420"/>
        <end position="789"/>
    </location>
</feature>
<sequence length="991" mass="111642">MSNSFDLLSRPTGRPNNRGGAGGGRGRGQGNFSNTAGRSSEPQVAYGRDPADGDLPQGQRSGGPPQSTTSSARQSRHQSSSSSSSNRGNSSSHRGKMAPQNRSHLRTSGNTANDDGEMNAHLSERLIAKNRPRDKASKNYNGVPRNPLIEQYERTLPFSVDDSDPTGWRALPDVPSAAELMMKDVDVPTNDVDRPWDSIDSYLGAHYELLREDAFSPLRDAVGCFRVEPSMRDEPQISIYESCRVIGVTFTFTGICVKMSFSTNRAQKKICWENSKRLCPGTLVALTTDNFEKVVRVATVAARPISGLEGDLPHGTVVDLLFHPDELELDPTRTWIMVESRSGYFEAFKHTLRALQRMDVNFPLNKILTLQNPKVGIPQFLKERPELNLATCFSDNDSGPLQSVNVLKTFPSKDKIITSMDKSQLEAVQRILTKELAIVQGPPGCGKTFVSTKSLAAMVASSKAGDPPIIVACQTNHALDQLLRHVIDFEPLVVRLGGRTQDTGVVRERTLYNIRKEAGNVNVQGSSIHRCRAKFRSFERTVRELIEGLGEKIVTPDHLLRCRIITQTQRDNLHKRTDEWAKLSVGDKENSISPIVFWLRDALVPIPRREEMAFDVEDEDIGFEELKDLEAEFDDDWDGELKGTFLEYVRKTRVLTRRGVTEEVIQHWIKKDNLWDVPETLRGDVYRRLERLYIEAIEKEVRKINHEYALVAEEYKIARWEADSYLLQRAKVIGLTTTGISKYRSLVASLQPKICLIEEAAETLEGTLIAACYPSIQQLILVGDHKQLKGHCNVAELGKPPYNLSVSMFERLVNNDVEFTMLKKQRRMRPEIRRILMPIYPELEDDPQVFNMKPVQGMGNTNLFFLAHEVPEQQDELSKKNTHEAQMIVGFCNYLVENGITQKNITILTFYTGQMRELRRLLGRSDNLNKDSKNRIRVATVDSFQGEENEVVILSLCRSNSQGVIGFLNVPNRVCVSLSVRFTTSLKTIIQ</sequence>
<dbReference type="CDD" id="cd18808">
    <property type="entry name" value="SF1_C_Upf1"/>
    <property type="match status" value="1"/>
</dbReference>
<keyword evidence="1" id="KW-0378">Hydrolase</keyword>
<dbReference type="Pfam" id="PF13086">
    <property type="entry name" value="AAA_11"/>
    <property type="match status" value="1"/>
</dbReference>
<feature type="region of interest" description="Disordered" evidence="2">
    <location>
        <begin position="1"/>
        <end position="117"/>
    </location>
</feature>
<dbReference type="GO" id="GO:0031380">
    <property type="term" value="C:nuclear RNA-directed RNA polymerase complex"/>
    <property type="evidence" value="ECO:0007669"/>
    <property type="project" value="TreeGrafter"/>
</dbReference>
<keyword evidence="1" id="KW-0067">ATP-binding</keyword>
<dbReference type="InterPro" id="IPR057373">
    <property type="entry name" value="ZNFX1"/>
</dbReference>
<feature type="domain" description="DNA2/NAM7 helicase-like C-terminal" evidence="4">
    <location>
        <begin position="804"/>
        <end position="979"/>
    </location>
</feature>
<dbReference type="Pfam" id="PF13087">
    <property type="entry name" value="AAA_12"/>
    <property type="match status" value="1"/>
</dbReference>